<feature type="region of interest" description="Disordered" evidence="1">
    <location>
        <begin position="156"/>
        <end position="181"/>
    </location>
</feature>
<dbReference type="Pfam" id="PF04977">
    <property type="entry name" value="DivIC"/>
    <property type="match status" value="1"/>
</dbReference>
<comment type="caution">
    <text evidence="3">The sequence shown here is derived from an EMBL/GenBank/DDBJ whole genome shotgun (WGS) entry which is preliminary data.</text>
</comment>
<keyword evidence="2" id="KW-0812">Transmembrane</keyword>
<feature type="transmembrane region" description="Helical" evidence="2">
    <location>
        <begin position="31"/>
        <end position="50"/>
    </location>
</feature>
<protein>
    <submittedName>
        <fullName evidence="3">Cell division protein FtsB</fullName>
    </submittedName>
</protein>
<evidence type="ECO:0000256" key="2">
    <source>
        <dbReference type="SAM" id="Phobius"/>
    </source>
</evidence>
<gene>
    <name evidence="3" type="ORF">JOF34_002288</name>
</gene>
<organism evidence="3 4">
    <name type="scientific">Microbacterium amylolyticum</name>
    <dbReference type="NCBI Taxonomy" id="936337"/>
    <lineage>
        <taxon>Bacteria</taxon>
        <taxon>Bacillati</taxon>
        <taxon>Actinomycetota</taxon>
        <taxon>Actinomycetes</taxon>
        <taxon>Micrococcales</taxon>
        <taxon>Microbacteriaceae</taxon>
        <taxon>Microbacterium</taxon>
    </lineage>
</organism>
<keyword evidence="2" id="KW-1133">Transmembrane helix</keyword>
<evidence type="ECO:0000256" key="1">
    <source>
        <dbReference type="SAM" id="MobiDB-lite"/>
    </source>
</evidence>
<evidence type="ECO:0000313" key="4">
    <source>
        <dbReference type="Proteomes" id="UP001519362"/>
    </source>
</evidence>
<keyword evidence="4" id="KW-1185">Reference proteome</keyword>
<dbReference type="Proteomes" id="UP001519362">
    <property type="component" value="Unassembled WGS sequence"/>
</dbReference>
<accession>A0ABS4ZKG6</accession>
<evidence type="ECO:0000313" key="3">
    <source>
        <dbReference type="EMBL" id="MBP2437702.1"/>
    </source>
</evidence>
<reference evidence="3 4" key="1">
    <citation type="submission" date="2021-03" db="EMBL/GenBank/DDBJ databases">
        <title>Sequencing the genomes of 1000 actinobacteria strains.</title>
        <authorList>
            <person name="Klenk H.-P."/>
        </authorList>
    </citation>
    <scope>NUCLEOTIDE SEQUENCE [LARGE SCALE GENOMIC DNA]</scope>
    <source>
        <strain evidence="3 4">DSM 24221</strain>
    </source>
</reference>
<keyword evidence="3" id="KW-0131">Cell cycle</keyword>
<dbReference type="InterPro" id="IPR007060">
    <property type="entry name" value="FtsL/DivIC"/>
</dbReference>
<sequence length="181" mass="19743">MAKPAAPSSRSRKAAGSARVDVRDWLGSVRLSGFAVIMLGLVVLGAFVLVPSVGHYVDMRQQIDRAEASVTVTQAEIAELERERERWNDPAYIQTQARERLYFTQPGEVTYLIQNDIDVDDVVLGSGPVSADLVERDSDWMGTVLRSVVESGLAQHAVAETSPEDGEDDVFAPSPTPDDNE</sequence>
<dbReference type="EMBL" id="JAGIOL010000001">
    <property type="protein sequence ID" value="MBP2437702.1"/>
    <property type="molecule type" value="Genomic_DNA"/>
</dbReference>
<proteinExistence type="predicted"/>
<keyword evidence="2" id="KW-0472">Membrane</keyword>
<keyword evidence="3" id="KW-0132">Cell division</keyword>
<dbReference type="GO" id="GO:0051301">
    <property type="term" value="P:cell division"/>
    <property type="evidence" value="ECO:0007669"/>
    <property type="project" value="UniProtKB-KW"/>
</dbReference>
<name>A0ABS4ZKG6_9MICO</name>
<dbReference type="RefSeq" id="WP_165133269.1">
    <property type="nucleotide sequence ID" value="NZ_CP049253.1"/>
</dbReference>